<dbReference type="Pfam" id="PF01702">
    <property type="entry name" value="TGT"/>
    <property type="match status" value="1"/>
</dbReference>
<protein>
    <recommendedName>
        <fullName evidence="1">tRNA-guanine(15) transglycosylase-like domain-containing protein</fullName>
    </recommendedName>
</protein>
<dbReference type="Gene3D" id="3.20.20.105">
    <property type="entry name" value="Queuine tRNA-ribosyltransferase-like"/>
    <property type="match status" value="1"/>
</dbReference>
<dbReference type="InterPro" id="IPR036511">
    <property type="entry name" value="TGT-like_sf"/>
</dbReference>
<name>A0AAU9JQF6_9CILI</name>
<organism evidence="2 3">
    <name type="scientific">Blepharisma stoltei</name>
    <dbReference type="NCBI Taxonomy" id="1481888"/>
    <lineage>
        <taxon>Eukaryota</taxon>
        <taxon>Sar</taxon>
        <taxon>Alveolata</taxon>
        <taxon>Ciliophora</taxon>
        <taxon>Postciliodesmatophora</taxon>
        <taxon>Heterotrichea</taxon>
        <taxon>Heterotrichida</taxon>
        <taxon>Blepharismidae</taxon>
        <taxon>Blepharisma</taxon>
    </lineage>
</organism>
<dbReference type="EMBL" id="CAJZBQ010000046">
    <property type="protein sequence ID" value="CAG9328574.1"/>
    <property type="molecule type" value="Genomic_DNA"/>
</dbReference>
<reference evidence="2" key="1">
    <citation type="submission" date="2021-09" db="EMBL/GenBank/DDBJ databases">
        <authorList>
            <consortium name="AG Swart"/>
            <person name="Singh M."/>
            <person name="Singh A."/>
            <person name="Seah K."/>
            <person name="Emmerich C."/>
        </authorList>
    </citation>
    <scope>NUCLEOTIDE SEQUENCE</scope>
    <source>
        <strain evidence="2">ATCC30299</strain>
    </source>
</reference>
<evidence type="ECO:0000313" key="2">
    <source>
        <dbReference type="EMBL" id="CAG9328574.1"/>
    </source>
</evidence>
<keyword evidence="3" id="KW-1185">Reference proteome</keyword>
<comment type="caution">
    <text evidence="2">The sequence shown here is derived from an EMBL/GenBank/DDBJ whole genome shotgun (WGS) entry which is preliminary data.</text>
</comment>
<proteinExistence type="predicted"/>
<dbReference type="GO" id="GO:0006400">
    <property type="term" value="P:tRNA modification"/>
    <property type="evidence" value="ECO:0007669"/>
    <property type="project" value="InterPro"/>
</dbReference>
<gene>
    <name evidence="2" type="ORF">BSTOLATCC_MIC46571</name>
</gene>
<feature type="domain" description="tRNA-guanine(15) transglycosylase-like" evidence="1">
    <location>
        <begin position="84"/>
        <end position="344"/>
    </location>
</feature>
<dbReference type="Proteomes" id="UP001162131">
    <property type="component" value="Unassembled WGS sequence"/>
</dbReference>
<dbReference type="SUPFAM" id="SSF51713">
    <property type="entry name" value="tRNA-guanine transglycosylase"/>
    <property type="match status" value="1"/>
</dbReference>
<evidence type="ECO:0000259" key="1">
    <source>
        <dbReference type="Pfam" id="PF01702"/>
    </source>
</evidence>
<dbReference type="PANTHER" id="PTHR46064">
    <property type="entry name" value="QUEUINE TRNA-RIBOSYLTRANSFERASE ACCESSORY SUBUNIT 2"/>
    <property type="match status" value="1"/>
</dbReference>
<accession>A0AAU9JQF6</accession>
<dbReference type="PANTHER" id="PTHR46064:SF1">
    <property type="entry name" value="QUEUINE TRNA-RIBOSYLTRANSFERASE ACCESSORY SUBUNIT 2"/>
    <property type="match status" value="1"/>
</dbReference>
<dbReference type="AlphaFoldDB" id="A0AAU9JQF6"/>
<dbReference type="InterPro" id="IPR002616">
    <property type="entry name" value="tRNA_ribo_trans-like"/>
</dbReference>
<evidence type="ECO:0000313" key="3">
    <source>
        <dbReference type="Proteomes" id="UP001162131"/>
    </source>
</evidence>
<dbReference type="InterPro" id="IPR050852">
    <property type="entry name" value="Queuine_tRNA-ribosyltrfase"/>
</dbReference>
<dbReference type="NCBIfam" id="TIGR00449">
    <property type="entry name" value="tgt_general"/>
    <property type="match status" value="1"/>
</dbReference>
<sequence>MDIFFYTGRGLPPFISNSSFKALQLALPHFYSNQEIFDKISLPEYVGIQDSLSYLTIRDIMNPRCHVLGGAKPDSITVGIPNNQKITIEEYMSFVNKSKVDIAPSLSEEASLSCGNHRSKRSAKNAIVMLDSCLELKSPALKLLGNIQGGKDMESREFCAKEMKKRCVDGFVIGGIDLEESGAQLRRVVGAVYNGLSGDSRMIVLSGPGRPLDIVYAAQHGITFFESCWPFILAEKGKALDLPLVNFEDAENIEDMDFYEPELDLNDEKFAMQKGALVENCECLTCKQHHRGYIYHLLRVKEMGGNTLLAIHNSFVMKKLVEKLAKAKEEGKLGSVYADFVNKYCMGSFSTIN</sequence>